<sequence>MLQEYNEIPSEFYSHLKIFHELMAIKVREILFVSSPYDAFILEEDGSPASRIINEYSGLNLSLPPRVTRASSAREALSHLNKKDFDMVLTMPNVDDMDAFSLGLEIKKINPSLPVILLAHNPREIYPLTKKKDFKGIDRSFIWSGNSDLLLALVKNVEDRLNVGRDTQKAMVRVLILVEDSPVYFSYFLPLIYKEVVKQTQAVLEVGINEEHRLLTMRARPKILLAENYEEALELCQKYRSFLFGVISDTRIPRNGKMVDDAGFVLLSQMRKEIPDLPLLLMSSKSSNKTKADQIPAVFLDKNSPNLLEELHNFFLNNLGFGDFVFRMPDGTEIDRASNLRALEAKVAKIPDESLCYHAKRNHFSNWIMSRSEIPLASKFREVKASDFSSAHDMRSYIIANVHALRKWRQKGVVAQFKSHNFDADIMDFVKIGQGSLGGKARSLAFMSALLHQNPTIYENYPEINIEIPKTLVVSTDGFESFIKLNGLKDFATQSFTNEEINAVFLKAVMPEWLVKELEVYAAQVKYPLSVRSSSLLEDAQFQPYAGIYETYMIPNNHPEFSKRLEHLITAIKLVYASTYYEEAKAFSRSTSNQPQEEAMGVIIQQLTGEEYGDYFYPAISGVAQSHNFYPISKMKPEEGIAHIALGLGKTVVEGGRTVRFSPKYPSVMPQFSMVDDILANAQRFFYALQIRNYPDELNFLEYSNLVKREVDDAEAEYAVKLLASTYVPDEHRIRDAGYLPGPKILTFAQVLKYNIFPLSHLLSDMLELGRKSMGCPVEIEFSVNLSSDKKKKSEFFFLQMRPMVAGGEMFEVQITRQEIEEAFCISYQALGNGKNEKIADIVYVKPDDFKPEATIQMAGEIDKLNDGLVKEKCPYLLIGPGRWGSADRWLGIPVQWRNISGVDAIIELRNETLKADPSQGSHFFQNITSLGIHYITVTENSEDHFDWEWLDSQPASQETTYLRHVRLDKPLTLKINGKTSQCVLINNN</sequence>
<evidence type="ECO:0000259" key="1">
    <source>
        <dbReference type="Pfam" id="PF01326"/>
    </source>
</evidence>
<dbReference type="AlphaFoldDB" id="A0A8J6NY68"/>
<organism evidence="2 3">
    <name type="scientific">Candidatus Desulfatibia vada</name>
    <dbReference type="NCBI Taxonomy" id="2841696"/>
    <lineage>
        <taxon>Bacteria</taxon>
        <taxon>Pseudomonadati</taxon>
        <taxon>Thermodesulfobacteriota</taxon>
        <taxon>Desulfobacteria</taxon>
        <taxon>Desulfobacterales</taxon>
        <taxon>Desulfobacterales incertae sedis</taxon>
        <taxon>Candidatus Desulfatibia</taxon>
    </lineage>
</organism>
<reference evidence="2 3" key="1">
    <citation type="submission" date="2020-08" db="EMBL/GenBank/DDBJ databases">
        <title>Bridging the membrane lipid divide: bacteria of the FCB group superphylum have the potential to synthesize archaeal ether lipids.</title>
        <authorList>
            <person name="Villanueva L."/>
            <person name="Von Meijenfeldt F.A.B."/>
            <person name="Westbye A.B."/>
            <person name="Yadav S."/>
            <person name="Hopmans E.C."/>
            <person name="Dutilh B.E."/>
            <person name="Sinninghe Damste J.S."/>
        </authorList>
    </citation>
    <scope>NUCLEOTIDE SEQUENCE [LARGE SCALE GENOMIC DNA]</scope>
    <source>
        <strain evidence="2">NIOZ-UU17</strain>
    </source>
</reference>
<feature type="domain" description="Pyruvate phosphate dikinase AMP/ATP-binding" evidence="1">
    <location>
        <begin position="436"/>
        <end position="818"/>
    </location>
</feature>
<dbReference type="InterPro" id="IPR002192">
    <property type="entry name" value="PPDK_AMP/ATP-bd"/>
</dbReference>
<evidence type="ECO:0000313" key="3">
    <source>
        <dbReference type="Proteomes" id="UP000605201"/>
    </source>
</evidence>
<dbReference type="Gene3D" id="3.40.50.2300">
    <property type="match status" value="1"/>
</dbReference>
<proteinExistence type="predicted"/>
<gene>
    <name evidence="2" type="ORF">H8D96_02215</name>
</gene>
<evidence type="ECO:0000313" key="2">
    <source>
        <dbReference type="EMBL" id="MBC8430713.1"/>
    </source>
</evidence>
<dbReference type="SUPFAM" id="SSF52172">
    <property type="entry name" value="CheY-like"/>
    <property type="match status" value="1"/>
</dbReference>
<dbReference type="SUPFAM" id="SSF56059">
    <property type="entry name" value="Glutathione synthetase ATP-binding domain-like"/>
    <property type="match status" value="1"/>
</dbReference>
<dbReference type="EMBL" id="JACNIG010000074">
    <property type="protein sequence ID" value="MBC8430713.1"/>
    <property type="molecule type" value="Genomic_DNA"/>
</dbReference>
<dbReference type="Pfam" id="PF01326">
    <property type="entry name" value="PPDK_N"/>
    <property type="match status" value="1"/>
</dbReference>
<name>A0A8J6NY68_9BACT</name>
<dbReference type="GO" id="GO:0016301">
    <property type="term" value="F:kinase activity"/>
    <property type="evidence" value="ECO:0007669"/>
    <property type="project" value="InterPro"/>
</dbReference>
<dbReference type="Gene3D" id="3.30.1490.20">
    <property type="entry name" value="ATP-grasp fold, A domain"/>
    <property type="match status" value="1"/>
</dbReference>
<dbReference type="GO" id="GO:0005524">
    <property type="term" value="F:ATP binding"/>
    <property type="evidence" value="ECO:0007669"/>
    <property type="project" value="InterPro"/>
</dbReference>
<dbReference type="InterPro" id="IPR013815">
    <property type="entry name" value="ATP_grasp_subdomain_1"/>
</dbReference>
<dbReference type="InterPro" id="IPR011006">
    <property type="entry name" value="CheY-like_superfamily"/>
</dbReference>
<protein>
    <submittedName>
        <fullName evidence="2">Phosphoenolpyruvate synthase/pyruvate phosphate dikinase</fullName>
    </submittedName>
</protein>
<comment type="caution">
    <text evidence="2">The sequence shown here is derived from an EMBL/GenBank/DDBJ whole genome shotgun (WGS) entry which is preliminary data.</text>
</comment>
<accession>A0A8J6NY68</accession>
<dbReference type="Proteomes" id="UP000605201">
    <property type="component" value="Unassembled WGS sequence"/>
</dbReference>